<organism evidence="1 2">
    <name type="scientific">Orbilia javanica</name>
    <dbReference type="NCBI Taxonomy" id="47235"/>
    <lineage>
        <taxon>Eukaryota</taxon>
        <taxon>Fungi</taxon>
        <taxon>Dikarya</taxon>
        <taxon>Ascomycota</taxon>
        <taxon>Pezizomycotina</taxon>
        <taxon>Orbiliomycetes</taxon>
        <taxon>Orbiliales</taxon>
        <taxon>Orbiliaceae</taxon>
        <taxon>Orbilia</taxon>
    </lineage>
</organism>
<dbReference type="Proteomes" id="UP001313282">
    <property type="component" value="Unassembled WGS sequence"/>
</dbReference>
<evidence type="ECO:0000313" key="1">
    <source>
        <dbReference type="EMBL" id="KAK6331577.1"/>
    </source>
</evidence>
<gene>
    <name evidence="1" type="ORF">TWF718_002126</name>
</gene>
<keyword evidence="2" id="KW-1185">Reference proteome</keyword>
<comment type="caution">
    <text evidence="1">The sequence shown here is derived from an EMBL/GenBank/DDBJ whole genome shotgun (WGS) entry which is preliminary data.</text>
</comment>
<sequence>MKLPDQVEGHNREETGMSRVKEASICQQGCQEMFLEQGGFCNWREEFTAHHSAVYPKPPVPINIPGDLFRGLPGRKYWKFRPKPPNLLLTEPRWVLAINRRSDTKRKFFTHVLQSFESSKFQTKIIWDWIVGAISESFDATMIVDAFDLHVQRGLDTLSYSSFEGSFGLRYKIKLLDFMEGYVGRIAAGCSVEVTTSCVFETVGCGAVL</sequence>
<proteinExistence type="predicted"/>
<dbReference type="EMBL" id="JAVHNR010000010">
    <property type="protein sequence ID" value="KAK6331577.1"/>
    <property type="molecule type" value="Genomic_DNA"/>
</dbReference>
<reference evidence="1 2" key="1">
    <citation type="submission" date="2019-10" db="EMBL/GenBank/DDBJ databases">
        <authorList>
            <person name="Palmer J.M."/>
        </authorList>
    </citation>
    <scope>NUCLEOTIDE SEQUENCE [LARGE SCALE GENOMIC DNA]</scope>
    <source>
        <strain evidence="1 2">TWF718</strain>
    </source>
</reference>
<evidence type="ECO:0000313" key="2">
    <source>
        <dbReference type="Proteomes" id="UP001313282"/>
    </source>
</evidence>
<dbReference type="AlphaFoldDB" id="A0AAN8R9L9"/>
<name>A0AAN8R9L9_9PEZI</name>
<protein>
    <submittedName>
        <fullName evidence="1">Uncharacterized protein</fullName>
    </submittedName>
</protein>
<accession>A0AAN8R9L9</accession>